<dbReference type="InterPro" id="IPR006311">
    <property type="entry name" value="TAT_signal"/>
</dbReference>
<dbReference type="Proteomes" id="UP001597101">
    <property type="component" value="Unassembled WGS sequence"/>
</dbReference>
<name>A0ABW3FGE2_9HYPH</name>
<evidence type="ECO:0000313" key="6">
    <source>
        <dbReference type="Proteomes" id="UP001597101"/>
    </source>
</evidence>
<feature type="domain" description="Plastocyanin-like" evidence="3">
    <location>
        <begin position="372"/>
        <end position="478"/>
    </location>
</feature>
<comment type="caution">
    <text evidence="5">The sequence shown here is derived from an EMBL/GenBank/DDBJ whole genome shotgun (WGS) entry which is preliminary data.</text>
</comment>
<evidence type="ECO:0000313" key="5">
    <source>
        <dbReference type="EMBL" id="MFD0917571.1"/>
    </source>
</evidence>
<dbReference type="Pfam" id="PF07732">
    <property type="entry name" value="Cu-oxidase_3"/>
    <property type="match status" value="1"/>
</dbReference>
<keyword evidence="6" id="KW-1185">Reference proteome</keyword>
<evidence type="ECO:0000259" key="3">
    <source>
        <dbReference type="Pfam" id="PF07731"/>
    </source>
</evidence>
<dbReference type="CDD" id="cd13861">
    <property type="entry name" value="CuRO_1_CumA_like"/>
    <property type="match status" value="1"/>
</dbReference>
<keyword evidence="1" id="KW-0479">Metal-binding</keyword>
<dbReference type="PROSITE" id="PS51318">
    <property type="entry name" value="TAT"/>
    <property type="match status" value="1"/>
</dbReference>
<dbReference type="Gene3D" id="2.60.40.420">
    <property type="entry name" value="Cupredoxins - blue copper proteins"/>
    <property type="match status" value="3"/>
</dbReference>
<dbReference type="InterPro" id="IPR045087">
    <property type="entry name" value="Cu-oxidase_fam"/>
</dbReference>
<protein>
    <submittedName>
        <fullName evidence="5">Multicopper oxidase family protein</fullName>
    </submittedName>
</protein>
<evidence type="ECO:0000256" key="2">
    <source>
        <dbReference type="ARBA" id="ARBA00023002"/>
    </source>
</evidence>
<dbReference type="InterPro" id="IPR008972">
    <property type="entry name" value="Cupredoxin"/>
</dbReference>
<dbReference type="InterPro" id="IPR011706">
    <property type="entry name" value="Cu-oxidase_C"/>
</dbReference>
<dbReference type="Pfam" id="PF07731">
    <property type="entry name" value="Cu-oxidase_2"/>
    <property type="match status" value="1"/>
</dbReference>
<dbReference type="NCBIfam" id="TIGR01409">
    <property type="entry name" value="TAT_signal_seq"/>
    <property type="match status" value="1"/>
</dbReference>
<dbReference type="RefSeq" id="WP_377213428.1">
    <property type="nucleotide sequence ID" value="NZ_JBHTJV010000013.1"/>
</dbReference>
<dbReference type="PANTHER" id="PTHR11709">
    <property type="entry name" value="MULTI-COPPER OXIDASE"/>
    <property type="match status" value="1"/>
</dbReference>
<sequence length="479" mass="53161">MDNRSHFNRRDFIKFVGLGVGALAVPTLVVAEADDGFIDLRATKTAKKLAGSQSAQSDLWLYNGTSPGPEIRVKQGQTVRVRFTNELDEPTSVHWHGIRIVNAMDGVPGLTQDAVGPGETFEYIFDVPDAGTFWYHAHNRSWEQVALGLYGPLIVEEADPVFDRSHDLILMIDDWRLDENGVFDFASLGFMGDWSHAGRLGGWLTVNGQSQPTIKLALGESYRLRLINAANARIMFIDPSVISAEVIAYDGFPFAEPRAPQTPYEALLPAQRMDLLVTPTEKAVARLNDLSDFALTAFAGRESLSIAVFDVVESSGTQKAAASTTLPMNPIAQPDLENAMSVSLNMEGGAMGRMGRMMHNGMMMGPREMRRTGQFWSFNGVANFGDKPLFEAKKGQTIVLTTDNQTGWPHGIHLHGHHFQIIEHNGKTPKHFDWRDTFTIERDEQVKIAFVADNPGNWLLHCHMLEHSAAGMKTWFKVI</sequence>
<reference evidence="6" key="1">
    <citation type="journal article" date="2019" name="Int. J. Syst. Evol. Microbiol.">
        <title>The Global Catalogue of Microorganisms (GCM) 10K type strain sequencing project: providing services to taxonomists for standard genome sequencing and annotation.</title>
        <authorList>
            <consortium name="The Broad Institute Genomics Platform"/>
            <consortium name="The Broad Institute Genome Sequencing Center for Infectious Disease"/>
            <person name="Wu L."/>
            <person name="Ma J."/>
        </authorList>
    </citation>
    <scope>NUCLEOTIDE SEQUENCE [LARGE SCALE GENOMIC DNA]</scope>
    <source>
        <strain evidence="6">CCUG 60023</strain>
    </source>
</reference>
<dbReference type="InterPro" id="IPR002355">
    <property type="entry name" value="Cu_oxidase_Cu_BS"/>
</dbReference>
<feature type="domain" description="Plastocyanin-like" evidence="4">
    <location>
        <begin position="52"/>
        <end position="158"/>
    </location>
</feature>
<accession>A0ABW3FGE2</accession>
<organism evidence="5 6">
    <name type="scientific">Pseudahrensia aquimaris</name>
    <dbReference type="NCBI Taxonomy" id="744461"/>
    <lineage>
        <taxon>Bacteria</taxon>
        <taxon>Pseudomonadati</taxon>
        <taxon>Pseudomonadota</taxon>
        <taxon>Alphaproteobacteria</taxon>
        <taxon>Hyphomicrobiales</taxon>
        <taxon>Ahrensiaceae</taxon>
        <taxon>Pseudahrensia</taxon>
    </lineage>
</organism>
<evidence type="ECO:0000259" key="4">
    <source>
        <dbReference type="Pfam" id="PF07732"/>
    </source>
</evidence>
<dbReference type="InterPro" id="IPR011707">
    <property type="entry name" value="Cu-oxidase-like_N"/>
</dbReference>
<evidence type="ECO:0000256" key="1">
    <source>
        <dbReference type="ARBA" id="ARBA00022723"/>
    </source>
</evidence>
<dbReference type="InterPro" id="IPR019546">
    <property type="entry name" value="TAT_signal_bac_arc"/>
</dbReference>
<dbReference type="SUPFAM" id="SSF49503">
    <property type="entry name" value="Cupredoxins"/>
    <property type="match status" value="3"/>
</dbReference>
<keyword evidence="2" id="KW-0560">Oxidoreductase</keyword>
<dbReference type="EMBL" id="JBHTJV010000013">
    <property type="protein sequence ID" value="MFD0917571.1"/>
    <property type="molecule type" value="Genomic_DNA"/>
</dbReference>
<proteinExistence type="predicted"/>
<gene>
    <name evidence="5" type="ORF">ACFQ14_14265</name>
</gene>
<dbReference type="PROSITE" id="PS00080">
    <property type="entry name" value="MULTICOPPER_OXIDASE2"/>
    <property type="match status" value="1"/>
</dbReference>